<dbReference type="AlphaFoldDB" id="A0A4S4E8A4"/>
<name>A0A4S4E8A4_CAMSN</name>
<dbReference type="PANTHER" id="PTHR12242">
    <property type="entry name" value="OS02G0130600 PROTEIN-RELATED"/>
    <property type="match status" value="1"/>
</dbReference>
<keyword evidence="1" id="KW-0472">Membrane</keyword>
<feature type="transmembrane region" description="Helical" evidence="1">
    <location>
        <begin position="65"/>
        <end position="98"/>
    </location>
</feature>
<dbReference type="GO" id="GO:0016020">
    <property type="term" value="C:membrane"/>
    <property type="evidence" value="ECO:0007669"/>
    <property type="project" value="TreeGrafter"/>
</dbReference>
<feature type="transmembrane region" description="Helical" evidence="1">
    <location>
        <begin position="248"/>
        <end position="268"/>
    </location>
</feature>
<keyword evidence="3" id="KW-1185">Reference proteome</keyword>
<organism evidence="2 3">
    <name type="scientific">Camellia sinensis var. sinensis</name>
    <name type="common">China tea</name>
    <dbReference type="NCBI Taxonomy" id="542762"/>
    <lineage>
        <taxon>Eukaryota</taxon>
        <taxon>Viridiplantae</taxon>
        <taxon>Streptophyta</taxon>
        <taxon>Embryophyta</taxon>
        <taxon>Tracheophyta</taxon>
        <taxon>Spermatophyta</taxon>
        <taxon>Magnoliopsida</taxon>
        <taxon>eudicotyledons</taxon>
        <taxon>Gunneridae</taxon>
        <taxon>Pentapetalae</taxon>
        <taxon>asterids</taxon>
        <taxon>Ericales</taxon>
        <taxon>Theaceae</taxon>
        <taxon>Camellia</taxon>
    </lineage>
</organism>
<dbReference type="EMBL" id="SDRB02006609">
    <property type="protein sequence ID" value="THG12308.1"/>
    <property type="molecule type" value="Genomic_DNA"/>
</dbReference>
<proteinExistence type="predicted"/>
<feature type="transmembrane region" description="Helical" evidence="1">
    <location>
        <begin position="21"/>
        <end position="41"/>
    </location>
</feature>
<keyword evidence="1" id="KW-0812">Transmembrane</keyword>
<reference evidence="2 3" key="1">
    <citation type="journal article" date="2018" name="Proc. Natl. Acad. Sci. U.S.A.">
        <title>Draft genome sequence of Camellia sinensis var. sinensis provides insights into the evolution of the tea genome and tea quality.</title>
        <authorList>
            <person name="Wei C."/>
            <person name="Yang H."/>
            <person name="Wang S."/>
            <person name="Zhao J."/>
            <person name="Liu C."/>
            <person name="Gao L."/>
            <person name="Xia E."/>
            <person name="Lu Y."/>
            <person name="Tai Y."/>
            <person name="She G."/>
            <person name="Sun J."/>
            <person name="Cao H."/>
            <person name="Tong W."/>
            <person name="Gao Q."/>
            <person name="Li Y."/>
            <person name="Deng W."/>
            <person name="Jiang X."/>
            <person name="Wang W."/>
            <person name="Chen Q."/>
            <person name="Zhang S."/>
            <person name="Li H."/>
            <person name="Wu J."/>
            <person name="Wang P."/>
            <person name="Li P."/>
            <person name="Shi C."/>
            <person name="Zheng F."/>
            <person name="Jian J."/>
            <person name="Huang B."/>
            <person name="Shan D."/>
            <person name="Shi M."/>
            <person name="Fang C."/>
            <person name="Yue Y."/>
            <person name="Li F."/>
            <person name="Li D."/>
            <person name="Wei S."/>
            <person name="Han B."/>
            <person name="Jiang C."/>
            <person name="Yin Y."/>
            <person name="Xia T."/>
            <person name="Zhang Z."/>
            <person name="Bennetzen J.L."/>
            <person name="Zhao S."/>
            <person name="Wan X."/>
        </authorList>
    </citation>
    <scope>NUCLEOTIDE SEQUENCE [LARGE SCALE GENOMIC DNA]</scope>
    <source>
        <strain evidence="3">cv. Shuchazao</strain>
        <tissue evidence="2">Leaf</tissue>
    </source>
</reference>
<dbReference type="PANTHER" id="PTHR12242:SF38">
    <property type="entry name" value="TRANSMEMBRANE PROTEIN"/>
    <property type="match status" value="1"/>
</dbReference>
<feature type="transmembrane region" description="Helical" evidence="1">
    <location>
        <begin position="274"/>
        <end position="296"/>
    </location>
</feature>
<feature type="transmembrane region" description="Helical" evidence="1">
    <location>
        <begin position="217"/>
        <end position="241"/>
    </location>
</feature>
<gene>
    <name evidence="2" type="ORF">TEA_001495</name>
</gene>
<evidence type="ECO:0000313" key="3">
    <source>
        <dbReference type="Proteomes" id="UP000306102"/>
    </source>
</evidence>
<protein>
    <submittedName>
        <fullName evidence="2">Uncharacterized protein</fullName>
    </submittedName>
</protein>
<comment type="caution">
    <text evidence="2">The sequence shown here is derived from an EMBL/GenBank/DDBJ whole genome shotgun (WGS) entry which is preliminary data.</text>
</comment>
<keyword evidence="1" id="KW-1133">Transmembrane helix</keyword>
<evidence type="ECO:0000313" key="2">
    <source>
        <dbReference type="EMBL" id="THG12308.1"/>
    </source>
</evidence>
<evidence type="ECO:0000256" key="1">
    <source>
        <dbReference type="SAM" id="Phobius"/>
    </source>
</evidence>
<dbReference type="Proteomes" id="UP000306102">
    <property type="component" value="Unassembled WGS sequence"/>
</dbReference>
<sequence>MDFNKGGGGGEEVGLEYWVRWQVPVCALIFILPTVVAVRLLKRVQSQPLKSTDLWLPCWRNLNPLWLLFFRVFAFASMAFLLYHIVLVLGGAFAFYFYTQLPLPRPTYGSTHESGNVQYSHYMDQEQSKTRPSISWNPKYNATNQTVPVELAIVISARGCWMYSKKKKSLPEDRESDEFLKKNSEAKETKGTIKFQSRHSQEEIECKTGFLEHLVQAIYQTCAGAVMLTDIVFWCLLVPFLLGDKFQLTLLIGCIHSVNAVFLILDSALNSQPFSWYGLAYFVLWSVSYVVFQWILHACGFTWWPYPFLDLSTPWAPLWTVNTTSRNSLEKKQA</sequence>
<accession>A0A4S4E8A4</accession>